<evidence type="ECO:0000256" key="2">
    <source>
        <dbReference type="ARBA" id="ARBA00007018"/>
    </source>
</evidence>
<feature type="binding site" evidence="6">
    <location>
        <position position="131"/>
    </location>
    <ligand>
        <name>Zn(2+)</name>
        <dbReference type="ChEBI" id="CHEBI:29105"/>
    </ligand>
</feature>
<dbReference type="AlphaFoldDB" id="W9YLA1"/>
<keyword evidence="6" id="KW-0479">Metal-binding</keyword>
<sequence>MSPAERQFDSSMSAGPSSPTTDSDQPAAPWYSLLHWNDLPHWQQDNQHIHGSYRQASYSYTRSLQSILHWHNESINIWTHLVPATLSLPVAALLYRVLLPRYERASAADVIAMSCFFFGAACCLGLSASFHTFSNHSPQVAKFWNQLDYAGIAVLITGSFVPSIYYGFWCNPGRQWTYWTMICTLGIACTATSVLPRFRTPTWRPYRALMFVGMGISAVIPVVDGVRTFGLHAMEQQIGLSWVVLQGSLYILGAGLYAARFPEAWYPGRFDTIGSSHQLFHILIVLAAMSHLRGLLKAFDYRHGIMGSICL</sequence>
<dbReference type="EMBL" id="AMWN01000002">
    <property type="protein sequence ID" value="EXJ93687.1"/>
    <property type="molecule type" value="Genomic_DNA"/>
</dbReference>
<feature type="transmembrane region" description="Helical" evidence="8">
    <location>
        <begin position="279"/>
        <end position="296"/>
    </location>
</feature>
<organism evidence="9 10">
    <name type="scientific">Capronia coronata CBS 617.96</name>
    <dbReference type="NCBI Taxonomy" id="1182541"/>
    <lineage>
        <taxon>Eukaryota</taxon>
        <taxon>Fungi</taxon>
        <taxon>Dikarya</taxon>
        <taxon>Ascomycota</taxon>
        <taxon>Pezizomycotina</taxon>
        <taxon>Eurotiomycetes</taxon>
        <taxon>Chaetothyriomycetidae</taxon>
        <taxon>Chaetothyriales</taxon>
        <taxon>Herpotrichiellaceae</taxon>
        <taxon>Capronia</taxon>
    </lineage>
</organism>
<evidence type="ECO:0000256" key="1">
    <source>
        <dbReference type="ARBA" id="ARBA00004141"/>
    </source>
</evidence>
<dbReference type="RefSeq" id="XP_007721181.1">
    <property type="nucleotide sequence ID" value="XM_007722991.1"/>
</dbReference>
<evidence type="ECO:0000256" key="6">
    <source>
        <dbReference type="PIRSR" id="PIRSR604254-1"/>
    </source>
</evidence>
<dbReference type="GO" id="GO:0006882">
    <property type="term" value="P:intracellular zinc ion homeostasis"/>
    <property type="evidence" value="ECO:0007669"/>
    <property type="project" value="TreeGrafter"/>
</dbReference>
<feature type="binding site" evidence="6">
    <location>
        <position position="281"/>
    </location>
    <ligand>
        <name>Zn(2+)</name>
        <dbReference type="ChEBI" id="CHEBI:29105"/>
    </ligand>
</feature>
<feature type="transmembrane region" description="Helical" evidence="8">
    <location>
        <begin position="77"/>
        <end position="98"/>
    </location>
</feature>
<evidence type="ECO:0008006" key="11">
    <source>
        <dbReference type="Google" id="ProtNLM"/>
    </source>
</evidence>
<feature type="transmembrane region" description="Helical" evidence="8">
    <location>
        <begin position="238"/>
        <end position="259"/>
    </location>
</feature>
<evidence type="ECO:0000256" key="7">
    <source>
        <dbReference type="SAM" id="MobiDB-lite"/>
    </source>
</evidence>
<feature type="transmembrane region" description="Helical" evidence="8">
    <location>
        <begin position="208"/>
        <end position="226"/>
    </location>
</feature>
<comment type="subcellular location">
    <subcellularLocation>
        <location evidence="1">Membrane</location>
        <topology evidence="1">Multi-pass membrane protein</topology>
    </subcellularLocation>
</comment>
<dbReference type="InterPro" id="IPR004254">
    <property type="entry name" value="AdipoR/HlyIII-related"/>
</dbReference>
<reference evidence="9 10" key="1">
    <citation type="submission" date="2013-03" db="EMBL/GenBank/DDBJ databases">
        <title>The Genome Sequence of Capronia coronata CBS 617.96.</title>
        <authorList>
            <consortium name="The Broad Institute Genomics Platform"/>
            <person name="Cuomo C."/>
            <person name="de Hoog S."/>
            <person name="Gorbushina A."/>
            <person name="Walker B."/>
            <person name="Young S.K."/>
            <person name="Zeng Q."/>
            <person name="Gargeya S."/>
            <person name="Fitzgerald M."/>
            <person name="Haas B."/>
            <person name="Abouelleil A."/>
            <person name="Allen A.W."/>
            <person name="Alvarado L."/>
            <person name="Arachchi H.M."/>
            <person name="Berlin A.M."/>
            <person name="Chapman S.B."/>
            <person name="Gainer-Dewar J."/>
            <person name="Goldberg J."/>
            <person name="Griggs A."/>
            <person name="Gujja S."/>
            <person name="Hansen M."/>
            <person name="Howarth C."/>
            <person name="Imamovic A."/>
            <person name="Ireland A."/>
            <person name="Larimer J."/>
            <person name="McCowan C."/>
            <person name="Murphy C."/>
            <person name="Pearson M."/>
            <person name="Poon T.W."/>
            <person name="Priest M."/>
            <person name="Roberts A."/>
            <person name="Saif S."/>
            <person name="Shea T."/>
            <person name="Sisk P."/>
            <person name="Sykes S."/>
            <person name="Wortman J."/>
            <person name="Nusbaum C."/>
            <person name="Birren B."/>
        </authorList>
    </citation>
    <scope>NUCLEOTIDE SEQUENCE [LARGE SCALE GENOMIC DNA]</scope>
    <source>
        <strain evidence="9 10">CBS 617.96</strain>
    </source>
</reference>
<feature type="transmembrane region" description="Helical" evidence="8">
    <location>
        <begin position="176"/>
        <end position="196"/>
    </location>
</feature>
<keyword evidence="3 8" id="KW-0812">Transmembrane</keyword>
<feature type="transmembrane region" description="Helical" evidence="8">
    <location>
        <begin position="110"/>
        <end position="130"/>
    </location>
</feature>
<dbReference type="PANTHER" id="PTHR20855">
    <property type="entry name" value="ADIPOR/PROGESTIN RECEPTOR-RELATED"/>
    <property type="match status" value="1"/>
</dbReference>
<dbReference type="Pfam" id="PF03006">
    <property type="entry name" value="HlyIII"/>
    <property type="match status" value="1"/>
</dbReference>
<dbReference type="STRING" id="1182541.W9YLA1"/>
<dbReference type="PANTHER" id="PTHR20855:SF52">
    <property type="entry name" value="ADIPONECTIN RECEPTOR PROTEIN"/>
    <property type="match status" value="1"/>
</dbReference>
<evidence type="ECO:0000256" key="3">
    <source>
        <dbReference type="ARBA" id="ARBA00022692"/>
    </source>
</evidence>
<dbReference type="GO" id="GO:0016020">
    <property type="term" value="C:membrane"/>
    <property type="evidence" value="ECO:0007669"/>
    <property type="project" value="UniProtKB-SubCell"/>
</dbReference>
<evidence type="ECO:0000313" key="10">
    <source>
        <dbReference type="Proteomes" id="UP000019484"/>
    </source>
</evidence>
<gene>
    <name evidence="9" type="ORF">A1O1_02079</name>
</gene>
<dbReference type="Proteomes" id="UP000019484">
    <property type="component" value="Unassembled WGS sequence"/>
</dbReference>
<feature type="binding site" evidence="6">
    <location>
        <position position="277"/>
    </location>
    <ligand>
        <name>Zn(2+)</name>
        <dbReference type="ChEBI" id="CHEBI:29105"/>
    </ligand>
</feature>
<dbReference type="eggNOG" id="KOG0748">
    <property type="taxonomic scope" value="Eukaryota"/>
</dbReference>
<dbReference type="GO" id="GO:0046872">
    <property type="term" value="F:metal ion binding"/>
    <property type="evidence" value="ECO:0007669"/>
    <property type="project" value="UniProtKB-KW"/>
</dbReference>
<feature type="compositionally biased region" description="Polar residues" evidence="7">
    <location>
        <begin position="9"/>
        <end position="24"/>
    </location>
</feature>
<feature type="region of interest" description="Disordered" evidence="7">
    <location>
        <begin position="1"/>
        <end position="25"/>
    </location>
</feature>
<dbReference type="HOGENOM" id="CLU_023075_2_0_1"/>
<evidence type="ECO:0000256" key="5">
    <source>
        <dbReference type="ARBA" id="ARBA00023136"/>
    </source>
</evidence>
<keyword evidence="10" id="KW-1185">Reference proteome</keyword>
<keyword evidence="6" id="KW-0862">Zinc</keyword>
<evidence type="ECO:0000256" key="4">
    <source>
        <dbReference type="ARBA" id="ARBA00022989"/>
    </source>
</evidence>
<dbReference type="GO" id="GO:0038023">
    <property type="term" value="F:signaling receptor activity"/>
    <property type="evidence" value="ECO:0007669"/>
    <property type="project" value="TreeGrafter"/>
</dbReference>
<dbReference type="GeneID" id="19156980"/>
<name>W9YLA1_9EURO</name>
<comment type="caution">
    <text evidence="9">The sequence shown here is derived from an EMBL/GenBank/DDBJ whole genome shotgun (WGS) entry which is preliminary data.</text>
</comment>
<feature type="transmembrane region" description="Helical" evidence="8">
    <location>
        <begin position="150"/>
        <end position="169"/>
    </location>
</feature>
<comment type="similarity">
    <text evidence="2">Belongs to the ADIPOR family.</text>
</comment>
<evidence type="ECO:0000256" key="8">
    <source>
        <dbReference type="SAM" id="Phobius"/>
    </source>
</evidence>
<keyword evidence="5 8" id="KW-0472">Membrane</keyword>
<accession>W9YLA1</accession>
<proteinExistence type="inferred from homology"/>
<evidence type="ECO:0000313" key="9">
    <source>
        <dbReference type="EMBL" id="EXJ93687.1"/>
    </source>
</evidence>
<dbReference type="OrthoDB" id="529367at2759"/>
<protein>
    <recommendedName>
        <fullName evidence="11">Hemolysin-III channel protein Izh2</fullName>
    </recommendedName>
</protein>
<keyword evidence="4 8" id="KW-1133">Transmembrane helix</keyword>